<accession>A0A380EIP3</accession>
<evidence type="ECO:0000313" key="1">
    <source>
        <dbReference type="EMBL" id="SUL34343.1"/>
    </source>
</evidence>
<sequence length="82" mass="9209">MLKVSKASLEALNRSKAKAFIDVDNGVANSKIKRTKEELKSIPNKTRSRLEVDTGLSIPTIYAFKKSLDALPNKKQQGRCRY</sequence>
<gene>
    <name evidence="1" type="ORF">NCTC10702_01763</name>
</gene>
<organism evidence="1 2">
    <name type="scientific">Staphylococcus aureus</name>
    <dbReference type="NCBI Taxonomy" id="1280"/>
    <lineage>
        <taxon>Bacteria</taxon>
        <taxon>Bacillati</taxon>
        <taxon>Bacillota</taxon>
        <taxon>Bacilli</taxon>
        <taxon>Bacillales</taxon>
        <taxon>Staphylococcaceae</taxon>
        <taxon>Staphylococcus</taxon>
    </lineage>
</organism>
<reference evidence="1 2" key="1">
    <citation type="submission" date="2018-06" db="EMBL/GenBank/DDBJ databases">
        <authorList>
            <consortium name="Pathogen Informatics"/>
            <person name="Doyle S."/>
        </authorList>
    </citation>
    <scope>NUCLEOTIDE SEQUENCE [LARGE SCALE GENOMIC DNA]</scope>
    <source>
        <strain evidence="1 2">NCTC10702</strain>
    </source>
</reference>
<proteinExistence type="predicted"/>
<dbReference type="AlphaFoldDB" id="A0A380EIP3"/>
<evidence type="ECO:0000313" key="2">
    <source>
        <dbReference type="Proteomes" id="UP000254116"/>
    </source>
</evidence>
<dbReference type="EMBL" id="UHBY01000003">
    <property type="protein sequence ID" value="SUL34343.1"/>
    <property type="molecule type" value="Genomic_DNA"/>
</dbReference>
<protein>
    <submittedName>
        <fullName evidence="1">Phage tape measure protein</fullName>
    </submittedName>
</protein>
<name>A0A380EIP3_STAAU</name>
<dbReference type="Proteomes" id="UP000254116">
    <property type="component" value="Unassembled WGS sequence"/>
</dbReference>